<evidence type="ECO:0000313" key="2">
    <source>
        <dbReference type="Proteomes" id="UP000596661"/>
    </source>
</evidence>
<dbReference type="EMBL" id="UZAU01000821">
    <property type="status" value="NOT_ANNOTATED_CDS"/>
    <property type="molecule type" value="Genomic_DNA"/>
</dbReference>
<protein>
    <submittedName>
        <fullName evidence="1">Uncharacterized protein</fullName>
    </submittedName>
</protein>
<evidence type="ECO:0000313" key="1">
    <source>
        <dbReference type="EnsemblPlants" id="cds.evm.model.10.1432"/>
    </source>
</evidence>
<accession>A0A803QJP9</accession>
<sequence length="126" mass="13662">MQAGENLCKLGSICASQGAFVQARKYLYPHASRGMRGVRGSNVSYVWCVKGSHASGVCEAHVRAVLYESRVVRDPKESKDKACMWRGTRLSTDTSSSWPGGEMEQVAPDVPTTGTLQLLLIQLGTT</sequence>
<dbReference type="Proteomes" id="UP000596661">
    <property type="component" value="Unassembled WGS sequence"/>
</dbReference>
<name>A0A803QJP9_CANSA</name>
<dbReference type="Gramene" id="evm.model.10.1432">
    <property type="protein sequence ID" value="cds.evm.model.10.1432"/>
    <property type="gene ID" value="evm.TU.10.1432"/>
</dbReference>
<reference evidence="1" key="1">
    <citation type="submission" date="2021-03" db="UniProtKB">
        <authorList>
            <consortium name="EnsemblPlants"/>
        </authorList>
    </citation>
    <scope>IDENTIFICATION</scope>
</reference>
<organism evidence="1 2">
    <name type="scientific">Cannabis sativa</name>
    <name type="common">Hemp</name>
    <name type="synonym">Marijuana</name>
    <dbReference type="NCBI Taxonomy" id="3483"/>
    <lineage>
        <taxon>Eukaryota</taxon>
        <taxon>Viridiplantae</taxon>
        <taxon>Streptophyta</taxon>
        <taxon>Embryophyta</taxon>
        <taxon>Tracheophyta</taxon>
        <taxon>Spermatophyta</taxon>
        <taxon>Magnoliopsida</taxon>
        <taxon>eudicotyledons</taxon>
        <taxon>Gunneridae</taxon>
        <taxon>Pentapetalae</taxon>
        <taxon>rosids</taxon>
        <taxon>fabids</taxon>
        <taxon>Rosales</taxon>
        <taxon>Cannabaceae</taxon>
        <taxon>Cannabis</taxon>
    </lineage>
</organism>
<dbReference type="AlphaFoldDB" id="A0A803QJP9"/>
<proteinExistence type="predicted"/>
<keyword evidence="2" id="KW-1185">Reference proteome</keyword>
<dbReference type="EnsemblPlants" id="evm.model.10.1432">
    <property type="protein sequence ID" value="cds.evm.model.10.1432"/>
    <property type="gene ID" value="evm.TU.10.1432"/>
</dbReference>